<sequence length="920" mass="105723">MVSTNLETSTWKEVNFPGSNDITGIQIKNQNTTLTILNLYVDCKNTKTIDTMRQALTANRRNIYPTEGAQVMWCGDFNMHHPLWDRDEDHRLFTGEANRRSQKLIRLVADENMTMPLPKGIPTLRHYTTGNFTRPDNVWCTAEISEYITRCDVDSGLQPPGTDHYPIVTVINMPQTRIEAPPSHNFRTADWEKYREDLQARLANMQEPRPLTSNEELQQAAADLTNALQESIQTTIKINKPCPHSKRWWNKELDDLRKVVNKLSRKSFRYRALPNHESHEQHRTASKEYGEEIKKAKLQHWQDFLEEATMRELWTANKYIREPASDGGRTHIPTLKETNQATRATTHIDTNDGKANAFANKFFPPKPNVSTSVESYKYLGIQIDRRLRWTTQMQKTIAKATSYTLLFRRLTKQSTGVSAKLMRRLYLTVIIPKMTYGLDVWYTPPHKPEGKRRQIGSVKALKEFRKIQRLATLAITGAMRTTPNELLDSHAGLLPVDLLLKKICHRAIIRLSSLPQTNPAGQLATKYHIAPAKTHVTSIQKLIQLFQIQTHRVETINPKTEARNTTRNYLTTIAPNAKQAEREEREDQARAKVYTDAANHQGQLGAAAVLYENNAREPAKSLRYKIGPDTHHTIDDAESVAGLLGCWLLKNSEHRGPQNATMYTDSQNLIKLMNSRTPSSGSYIVEAIKEISDKTAEDAPNNGQNNEAQYKVRWIPAHGTSRGNDKADKEAKKAARGESSPLRDLPPLLRTSLPHSAKALKTNYHNTLKQEAEQRWNQSERKEKFDRDVDDKYPYDEFRKQQTKLNRAKASILMQVRTGHLPLNAYLHRFGQHYTSRCNACYRTTRRHKEETLKHYLFECPEYRWERADMDKKMGRNSRNLKALLGCNKTVKVLMEYIEKTGRLRIKQGDVPNAQPRDNG</sequence>
<dbReference type="GO" id="GO:0003676">
    <property type="term" value="F:nucleic acid binding"/>
    <property type="evidence" value="ECO:0007669"/>
    <property type="project" value="InterPro"/>
</dbReference>
<evidence type="ECO:0000259" key="2">
    <source>
        <dbReference type="PROSITE" id="PS50879"/>
    </source>
</evidence>
<proteinExistence type="predicted"/>
<dbReference type="InterPro" id="IPR012337">
    <property type="entry name" value="RNaseH-like_sf"/>
</dbReference>
<evidence type="ECO:0000256" key="1">
    <source>
        <dbReference type="SAM" id="MobiDB-lite"/>
    </source>
</evidence>
<dbReference type="Pfam" id="PF14529">
    <property type="entry name" value="Exo_endo_phos_2"/>
    <property type="match status" value="1"/>
</dbReference>
<feature type="region of interest" description="Disordered" evidence="1">
    <location>
        <begin position="717"/>
        <end position="749"/>
    </location>
</feature>
<evidence type="ECO:0000313" key="4">
    <source>
        <dbReference type="Proteomes" id="UP000521872"/>
    </source>
</evidence>
<organism evidence="3 4">
    <name type="scientific">Agrocybe pediades</name>
    <dbReference type="NCBI Taxonomy" id="84607"/>
    <lineage>
        <taxon>Eukaryota</taxon>
        <taxon>Fungi</taxon>
        <taxon>Dikarya</taxon>
        <taxon>Basidiomycota</taxon>
        <taxon>Agaricomycotina</taxon>
        <taxon>Agaricomycetes</taxon>
        <taxon>Agaricomycetidae</taxon>
        <taxon>Agaricales</taxon>
        <taxon>Agaricineae</taxon>
        <taxon>Strophariaceae</taxon>
        <taxon>Agrocybe</taxon>
    </lineage>
</organism>
<dbReference type="Proteomes" id="UP000521872">
    <property type="component" value="Unassembled WGS sequence"/>
</dbReference>
<comment type="caution">
    <text evidence="3">The sequence shown here is derived from an EMBL/GenBank/DDBJ whole genome shotgun (WGS) entry which is preliminary data.</text>
</comment>
<dbReference type="SUPFAM" id="SSF53098">
    <property type="entry name" value="Ribonuclease H-like"/>
    <property type="match status" value="1"/>
</dbReference>
<reference evidence="3 4" key="1">
    <citation type="submission" date="2019-12" db="EMBL/GenBank/DDBJ databases">
        <authorList>
            <person name="Floudas D."/>
            <person name="Bentzer J."/>
            <person name="Ahren D."/>
            <person name="Johansson T."/>
            <person name="Persson P."/>
            <person name="Tunlid A."/>
        </authorList>
    </citation>
    <scope>NUCLEOTIDE SEQUENCE [LARGE SCALE GENOMIC DNA]</scope>
    <source>
        <strain evidence="3 4">CBS 102.39</strain>
    </source>
</reference>
<dbReference type="GO" id="GO:0004523">
    <property type="term" value="F:RNA-DNA hybrid ribonuclease activity"/>
    <property type="evidence" value="ECO:0007669"/>
    <property type="project" value="InterPro"/>
</dbReference>
<dbReference type="PROSITE" id="PS50879">
    <property type="entry name" value="RNASE_H_1"/>
    <property type="match status" value="1"/>
</dbReference>
<accession>A0A8H4QWL0</accession>
<dbReference type="InterPro" id="IPR002156">
    <property type="entry name" value="RNaseH_domain"/>
</dbReference>
<feature type="compositionally biased region" description="Basic and acidic residues" evidence="1">
    <location>
        <begin position="723"/>
        <end position="736"/>
    </location>
</feature>
<dbReference type="Pfam" id="PF00075">
    <property type="entry name" value="RNase_H"/>
    <property type="match status" value="1"/>
</dbReference>
<name>A0A8H4QWL0_9AGAR</name>
<protein>
    <recommendedName>
        <fullName evidence="2">RNase H type-1 domain-containing protein</fullName>
    </recommendedName>
</protein>
<gene>
    <name evidence="3" type="ORF">D9613_009693</name>
</gene>
<feature type="domain" description="RNase H type-1" evidence="2">
    <location>
        <begin position="587"/>
        <end position="736"/>
    </location>
</feature>
<dbReference type="Gene3D" id="3.30.420.10">
    <property type="entry name" value="Ribonuclease H-like superfamily/Ribonuclease H"/>
    <property type="match status" value="1"/>
</dbReference>
<dbReference type="InterPro" id="IPR036691">
    <property type="entry name" value="Endo/exonu/phosph_ase_sf"/>
</dbReference>
<dbReference type="Gene3D" id="3.60.10.10">
    <property type="entry name" value="Endonuclease/exonuclease/phosphatase"/>
    <property type="match status" value="1"/>
</dbReference>
<dbReference type="InterPro" id="IPR036397">
    <property type="entry name" value="RNaseH_sf"/>
</dbReference>
<dbReference type="SUPFAM" id="SSF56219">
    <property type="entry name" value="DNase I-like"/>
    <property type="match status" value="1"/>
</dbReference>
<dbReference type="AlphaFoldDB" id="A0A8H4QWL0"/>
<evidence type="ECO:0000313" key="3">
    <source>
        <dbReference type="EMBL" id="KAF4618845.1"/>
    </source>
</evidence>
<keyword evidence="4" id="KW-1185">Reference proteome</keyword>
<feature type="compositionally biased region" description="Low complexity" evidence="1">
    <location>
        <begin position="739"/>
        <end position="749"/>
    </location>
</feature>
<dbReference type="InterPro" id="IPR005135">
    <property type="entry name" value="Endo/exonuclease/phosphatase"/>
</dbReference>
<dbReference type="EMBL" id="JAACJL010000017">
    <property type="protein sequence ID" value="KAF4618845.1"/>
    <property type="molecule type" value="Genomic_DNA"/>
</dbReference>